<feature type="compositionally biased region" description="Polar residues" evidence="1">
    <location>
        <begin position="1"/>
        <end position="10"/>
    </location>
</feature>
<keyword evidence="3" id="KW-1185">Reference proteome</keyword>
<name>A0A7J6L066_PERCH</name>
<evidence type="ECO:0000256" key="1">
    <source>
        <dbReference type="SAM" id="MobiDB-lite"/>
    </source>
</evidence>
<feature type="region of interest" description="Disordered" evidence="1">
    <location>
        <begin position="1"/>
        <end position="82"/>
    </location>
</feature>
<organism evidence="2 3">
    <name type="scientific">Perkinsus chesapeaki</name>
    <name type="common">Clam parasite</name>
    <name type="synonym">Perkinsus andrewsi</name>
    <dbReference type="NCBI Taxonomy" id="330153"/>
    <lineage>
        <taxon>Eukaryota</taxon>
        <taxon>Sar</taxon>
        <taxon>Alveolata</taxon>
        <taxon>Perkinsozoa</taxon>
        <taxon>Perkinsea</taxon>
        <taxon>Perkinsida</taxon>
        <taxon>Perkinsidae</taxon>
        <taxon>Perkinsus</taxon>
    </lineage>
</organism>
<reference evidence="2 3" key="1">
    <citation type="submission" date="2020-04" db="EMBL/GenBank/DDBJ databases">
        <title>Perkinsus chesapeaki whole genome sequence.</title>
        <authorList>
            <person name="Bogema D.R."/>
        </authorList>
    </citation>
    <scope>NUCLEOTIDE SEQUENCE [LARGE SCALE GENOMIC DNA]</scope>
    <source>
        <strain evidence="2">ATCC PRA-425</strain>
    </source>
</reference>
<proteinExistence type="predicted"/>
<dbReference type="EMBL" id="JAAPAO010000909">
    <property type="protein sequence ID" value="KAF4652567.1"/>
    <property type="molecule type" value="Genomic_DNA"/>
</dbReference>
<accession>A0A7J6L066</accession>
<dbReference type="AlphaFoldDB" id="A0A7J6L066"/>
<sequence length="131" mass="13991">MELLSTSTLGHHNRHNNGDGLEMLSEATQTVTSPGAESCSSGASTTDRSISSDTDKIDDDSTDGGSVKGEDKMAEKVTRAGIEPMLPLDDELSVVDVPLDDREYNPDDIISCLSAFSGFEEDEVVLEEDGH</sequence>
<gene>
    <name evidence="2" type="ORF">FOL47_011011</name>
</gene>
<feature type="compositionally biased region" description="Basic and acidic residues" evidence="1">
    <location>
        <begin position="68"/>
        <end position="78"/>
    </location>
</feature>
<feature type="compositionally biased region" description="Polar residues" evidence="1">
    <location>
        <begin position="26"/>
        <end position="43"/>
    </location>
</feature>
<evidence type="ECO:0000313" key="3">
    <source>
        <dbReference type="Proteomes" id="UP000591131"/>
    </source>
</evidence>
<evidence type="ECO:0000313" key="2">
    <source>
        <dbReference type="EMBL" id="KAF4652567.1"/>
    </source>
</evidence>
<protein>
    <submittedName>
        <fullName evidence="2">Uncharacterized protein</fullName>
    </submittedName>
</protein>
<comment type="caution">
    <text evidence="2">The sequence shown here is derived from an EMBL/GenBank/DDBJ whole genome shotgun (WGS) entry which is preliminary data.</text>
</comment>
<dbReference type="Proteomes" id="UP000591131">
    <property type="component" value="Unassembled WGS sequence"/>
</dbReference>